<dbReference type="EMBL" id="CP035382">
    <property type="protein sequence ID" value="QDK19877.1"/>
    <property type="molecule type" value="Genomic_DNA"/>
</dbReference>
<evidence type="ECO:0000256" key="1">
    <source>
        <dbReference type="SAM" id="MobiDB-lite"/>
    </source>
</evidence>
<feature type="compositionally biased region" description="Polar residues" evidence="1">
    <location>
        <begin position="40"/>
        <end position="54"/>
    </location>
</feature>
<sequence>MELVVLFVVAGAVLYKTVLYFWPMFTEDMSHSPEPAESVVSKQHQADDISTNDSYTDDTMDQVMKEQSDVMTAHATNGKFYTTGAGAAVATAYQDTTEHTLFDKVGTSDFND</sequence>
<accession>A0AAP9DC30</accession>
<protein>
    <submittedName>
        <fullName evidence="2">Uncharacterized protein</fullName>
    </submittedName>
</protein>
<dbReference type="RefSeq" id="WP_142488822.1">
    <property type="nucleotide sequence ID" value="NZ_CP035382.1"/>
</dbReference>
<proteinExistence type="predicted"/>
<name>A0AAP9DC30_9ENTR</name>
<evidence type="ECO:0000313" key="3">
    <source>
        <dbReference type="Proteomes" id="UP000317812"/>
    </source>
</evidence>
<gene>
    <name evidence="2" type="ORF">ES815_16885</name>
</gene>
<evidence type="ECO:0000313" key="2">
    <source>
        <dbReference type="EMBL" id="QDK19877.1"/>
    </source>
</evidence>
<dbReference type="AlphaFoldDB" id="A0AAP9DC30"/>
<organism evidence="2 3">
    <name type="scientific">Leclercia adecarboxylata</name>
    <dbReference type="NCBI Taxonomy" id="83655"/>
    <lineage>
        <taxon>Bacteria</taxon>
        <taxon>Pseudomonadati</taxon>
        <taxon>Pseudomonadota</taxon>
        <taxon>Gammaproteobacteria</taxon>
        <taxon>Enterobacterales</taxon>
        <taxon>Enterobacteriaceae</taxon>
        <taxon>Leclercia</taxon>
    </lineage>
</organism>
<reference evidence="2 3" key="1">
    <citation type="submission" date="2019-01" db="EMBL/GenBank/DDBJ databases">
        <title>Florfenicol resistance in Enterobacteriaceae and whole-genome sequence analysis of florfenicol-resistant Leclercia adecarboxylata strain R25.</title>
        <authorList>
            <person name="Bao Q."/>
            <person name="Ying Y."/>
        </authorList>
    </citation>
    <scope>NUCLEOTIDE SEQUENCE [LARGE SCALE GENOMIC DNA]</scope>
    <source>
        <strain evidence="2 3">R25</strain>
    </source>
</reference>
<feature type="region of interest" description="Disordered" evidence="1">
    <location>
        <begin position="32"/>
        <end position="56"/>
    </location>
</feature>
<dbReference type="Proteomes" id="UP000317812">
    <property type="component" value="Chromosome"/>
</dbReference>